<keyword evidence="1" id="KW-0472">Membrane</keyword>
<keyword evidence="3" id="KW-1185">Reference proteome</keyword>
<evidence type="ECO:0000313" key="3">
    <source>
        <dbReference type="Proteomes" id="UP000324497"/>
    </source>
</evidence>
<keyword evidence="1" id="KW-1133">Transmembrane helix</keyword>
<keyword evidence="1" id="KW-0812">Transmembrane</keyword>
<dbReference type="RefSeq" id="WP_148127259.1">
    <property type="nucleotide sequence ID" value="NZ_CP018180.1"/>
</dbReference>
<dbReference type="InterPro" id="IPR009898">
    <property type="entry name" value="DUF1440"/>
</dbReference>
<evidence type="ECO:0000313" key="2">
    <source>
        <dbReference type="EMBL" id="AUJ33062.1"/>
    </source>
</evidence>
<accession>A0A3Q8CHN4</accession>
<name>A0A3Q8CHN4_9LACO</name>
<reference evidence="2 3" key="1">
    <citation type="submission" date="2016-11" db="EMBL/GenBank/DDBJ databases">
        <title>Interaction between Lactobacillus species and yeast in water kefir.</title>
        <authorList>
            <person name="Behr J."/>
            <person name="Xu D."/>
            <person name="Vogel R.F."/>
        </authorList>
    </citation>
    <scope>NUCLEOTIDE SEQUENCE [LARGE SCALE GENOMIC DNA]</scope>
    <source>
        <strain evidence="2 3">TMW 1.1827</strain>
    </source>
</reference>
<dbReference type="Proteomes" id="UP000324497">
    <property type="component" value="Chromosome"/>
</dbReference>
<dbReference type="KEGG" id="lng:BSQ50_11195"/>
<dbReference type="EMBL" id="CP018180">
    <property type="protein sequence ID" value="AUJ33062.1"/>
    <property type="molecule type" value="Genomic_DNA"/>
</dbReference>
<proteinExistence type="predicted"/>
<feature type="transmembrane region" description="Helical" evidence="1">
    <location>
        <begin position="73"/>
        <end position="93"/>
    </location>
</feature>
<dbReference type="Pfam" id="PF07274">
    <property type="entry name" value="DUF1440"/>
    <property type="match status" value="1"/>
</dbReference>
<organism evidence="2 3">
    <name type="scientific">Liquorilactobacillus nagelii</name>
    <dbReference type="NCBI Taxonomy" id="82688"/>
    <lineage>
        <taxon>Bacteria</taxon>
        <taxon>Bacillati</taxon>
        <taxon>Bacillota</taxon>
        <taxon>Bacilli</taxon>
        <taxon>Lactobacillales</taxon>
        <taxon>Lactobacillaceae</taxon>
        <taxon>Liquorilactobacillus</taxon>
    </lineage>
</organism>
<dbReference type="AlphaFoldDB" id="A0A3Q8CHN4"/>
<sequence>MGKDNFDVKNAIIAGSIAGIVSGFVKLGWENLFPPRTPDRDATNPPQQFLQQLGVPSKLTHATYTYSEHKLPWVSFLLHFGFSTSFGAFYTVAGHYLPLLKIGQGTFFGAGVWAAAHLVALPQLGTVPAAKDQPLEEHLSELFGHVSWMWVTHVVAEELLAENKPHKLTN</sequence>
<protein>
    <recommendedName>
        <fullName evidence="4">DUF1440 domain-containing protein</fullName>
    </recommendedName>
</protein>
<evidence type="ECO:0008006" key="4">
    <source>
        <dbReference type="Google" id="ProtNLM"/>
    </source>
</evidence>
<evidence type="ECO:0000256" key="1">
    <source>
        <dbReference type="SAM" id="Phobius"/>
    </source>
</evidence>
<gene>
    <name evidence="2" type="ORF">BSQ50_11195</name>
</gene>